<dbReference type="AlphaFoldDB" id="A0A7J6WTL7"/>
<name>A0A7J6WTL7_THATH</name>
<evidence type="ECO:0000313" key="2">
    <source>
        <dbReference type="Proteomes" id="UP000554482"/>
    </source>
</evidence>
<comment type="caution">
    <text evidence="1">The sequence shown here is derived from an EMBL/GenBank/DDBJ whole genome shotgun (WGS) entry which is preliminary data.</text>
</comment>
<reference evidence="1 2" key="1">
    <citation type="submission" date="2020-06" db="EMBL/GenBank/DDBJ databases">
        <title>Transcriptomic and genomic resources for Thalictrum thalictroides and T. hernandezii: Facilitating candidate gene discovery in an emerging model plant lineage.</title>
        <authorList>
            <person name="Arias T."/>
            <person name="Riano-Pachon D.M."/>
            <person name="Di Stilio V.S."/>
        </authorList>
    </citation>
    <scope>NUCLEOTIDE SEQUENCE [LARGE SCALE GENOMIC DNA]</scope>
    <source>
        <strain evidence="2">cv. WT478/WT964</strain>
        <tissue evidence="1">Leaves</tissue>
    </source>
</reference>
<gene>
    <name evidence="1" type="ORF">FRX31_009668</name>
</gene>
<accession>A0A7J6WTL7</accession>
<sequence length="88" mass="10331">MKKQEALFYYAPGDVKFRSRKRAIERMKELGHVIDESQTKRRRRNIQKVINYTTLALEYCVGLPQRLTIAAKDEDSILIVVQSDYLNV</sequence>
<keyword evidence="2" id="KW-1185">Reference proteome</keyword>
<organism evidence="1 2">
    <name type="scientific">Thalictrum thalictroides</name>
    <name type="common">Rue-anemone</name>
    <name type="synonym">Anemone thalictroides</name>
    <dbReference type="NCBI Taxonomy" id="46969"/>
    <lineage>
        <taxon>Eukaryota</taxon>
        <taxon>Viridiplantae</taxon>
        <taxon>Streptophyta</taxon>
        <taxon>Embryophyta</taxon>
        <taxon>Tracheophyta</taxon>
        <taxon>Spermatophyta</taxon>
        <taxon>Magnoliopsida</taxon>
        <taxon>Ranunculales</taxon>
        <taxon>Ranunculaceae</taxon>
        <taxon>Thalictroideae</taxon>
        <taxon>Thalictrum</taxon>
    </lineage>
</organism>
<dbReference type="Proteomes" id="UP000554482">
    <property type="component" value="Unassembled WGS sequence"/>
</dbReference>
<proteinExistence type="predicted"/>
<protein>
    <submittedName>
        <fullName evidence="1">Uncharacterized protein</fullName>
    </submittedName>
</protein>
<evidence type="ECO:0000313" key="1">
    <source>
        <dbReference type="EMBL" id="KAF5200746.1"/>
    </source>
</evidence>
<dbReference type="EMBL" id="JABWDY010010344">
    <property type="protein sequence ID" value="KAF5200746.1"/>
    <property type="molecule type" value="Genomic_DNA"/>
</dbReference>